<dbReference type="Proteomes" id="UP000316562">
    <property type="component" value="Unassembled WGS sequence"/>
</dbReference>
<protein>
    <submittedName>
        <fullName evidence="1">DUF465 domain-containing protein</fullName>
    </submittedName>
</protein>
<accession>A0A519BI84</accession>
<evidence type="ECO:0000313" key="1">
    <source>
        <dbReference type="EMBL" id="RZD16962.1"/>
    </source>
</evidence>
<dbReference type="AlphaFoldDB" id="A0A519BI84"/>
<proteinExistence type="predicted"/>
<sequence>MQWLDDNEQKIADVLIQTNSDFKKIYEEHIDIDKKLDKFTTKPFLTPEEQKTIKELKLKKLNGNDIMNQMIKSNIING</sequence>
<dbReference type="EMBL" id="SGBC01000001">
    <property type="protein sequence ID" value="RZD16962.1"/>
    <property type="molecule type" value="Genomic_DNA"/>
</dbReference>
<name>A0A519BI84_ACIG2</name>
<reference evidence="1 2" key="1">
    <citation type="journal article" date="2019" name="ISME J.">
        <title>Insights into ecological role of a new deltaproteobacterial order Candidatus Acidulodesulfobacterales by metagenomics and metatranscriptomics.</title>
        <authorList>
            <person name="Tan S."/>
            <person name="Liu J."/>
            <person name="Fang Y."/>
            <person name="Hedlund B.P."/>
            <person name="Lian Z.H."/>
            <person name="Huang L.Y."/>
            <person name="Li J.T."/>
            <person name="Huang L.N."/>
            <person name="Li W.J."/>
            <person name="Jiang H.C."/>
            <person name="Dong H.L."/>
            <person name="Shu W.S."/>
        </authorList>
    </citation>
    <scope>NUCLEOTIDE SEQUENCE [LARGE SCALE GENOMIC DNA]</scope>
    <source>
        <strain evidence="1">AP2</strain>
    </source>
</reference>
<organism evidence="1 2">
    <name type="scientific">Acididesulfobacter guangdongensis</name>
    <dbReference type="NCBI Taxonomy" id="2597225"/>
    <lineage>
        <taxon>Bacteria</taxon>
        <taxon>Deltaproteobacteria</taxon>
        <taxon>Candidatus Acidulodesulfobacterales</taxon>
        <taxon>Candidatus Acididesulfobacter</taxon>
    </lineage>
</organism>
<gene>
    <name evidence="1" type="ORF">EVJ46_01625</name>
</gene>
<evidence type="ECO:0000313" key="2">
    <source>
        <dbReference type="Proteomes" id="UP000316562"/>
    </source>
</evidence>
<dbReference type="InterPro" id="IPR038444">
    <property type="entry name" value="DUF465_sf"/>
</dbReference>
<comment type="caution">
    <text evidence="1">The sequence shown here is derived from an EMBL/GenBank/DDBJ whole genome shotgun (WGS) entry which is preliminary data.</text>
</comment>
<dbReference type="Gene3D" id="6.10.280.50">
    <property type="match status" value="1"/>
</dbReference>